<sequence length="156" mass="17656">MAHAQRRESRRPPQRISSAHCAAAGLLLFRYLHHCPRGGIHPVTLKNYDIGNESITVNVCLRIWVKLELLSYPVGYLNFKTVEAVFNGRDKLACQPPETRWSSPPIAIRKSRKATSGLPRGALIFLFINILSGIGRRDRLHLNKSHVAILRRSIMI</sequence>
<keyword evidence="3" id="KW-1185">Reference proteome</keyword>
<protein>
    <submittedName>
        <fullName evidence="2">Uncharacterized protein</fullName>
    </submittedName>
</protein>
<evidence type="ECO:0000313" key="2">
    <source>
        <dbReference type="EMBL" id="GBP09770.1"/>
    </source>
</evidence>
<dbReference type="EMBL" id="BGZK01000037">
    <property type="protein sequence ID" value="GBP09770.1"/>
    <property type="molecule type" value="Genomic_DNA"/>
</dbReference>
<dbReference type="AlphaFoldDB" id="A0A4C1T899"/>
<keyword evidence="1" id="KW-1133">Transmembrane helix</keyword>
<name>A0A4C1T899_EUMVA</name>
<feature type="transmembrane region" description="Helical" evidence="1">
    <location>
        <begin position="117"/>
        <end position="135"/>
    </location>
</feature>
<evidence type="ECO:0000313" key="3">
    <source>
        <dbReference type="Proteomes" id="UP000299102"/>
    </source>
</evidence>
<accession>A0A4C1T899</accession>
<organism evidence="2 3">
    <name type="scientific">Eumeta variegata</name>
    <name type="common">Bagworm moth</name>
    <name type="synonym">Eumeta japonica</name>
    <dbReference type="NCBI Taxonomy" id="151549"/>
    <lineage>
        <taxon>Eukaryota</taxon>
        <taxon>Metazoa</taxon>
        <taxon>Ecdysozoa</taxon>
        <taxon>Arthropoda</taxon>
        <taxon>Hexapoda</taxon>
        <taxon>Insecta</taxon>
        <taxon>Pterygota</taxon>
        <taxon>Neoptera</taxon>
        <taxon>Endopterygota</taxon>
        <taxon>Lepidoptera</taxon>
        <taxon>Glossata</taxon>
        <taxon>Ditrysia</taxon>
        <taxon>Tineoidea</taxon>
        <taxon>Psychidae</taxon>
        <taxon>Oiketicinae</taxon>
        <taxon>Eumeta</taxon>
    </lineage>
</organism>
<proteinExistence type="predicted"/>
<evidence type="ECO:0000256" key="1">
    <source>
        <dbReference type="SAM" id="Phobius"/>
    </source>
</evidence>
<reference evidence="2 3" key="1">
    <citation type="journal article" date="2019" name="Commun. Biol.">
        <title>The bagworm genome reveals a unique fibroin gene that provides high tensile strength.</title>
        <authorList>
            <person name="Kono N."/>
            <person name="Nakamura H."/>
            <person name="Ohtoshi R."/>
            <person name="Tomita M."/>
            <person name="Numata K."/>
            <person name="Arakawa K."/>
        </authorList>
    </citation>
    <scope>NUCLEOTIDE SEQUENCE [LARGE SCALE GENOMIC DNA]</scope>
</reference>
<comment type="caution">
    <text evidence="2">The sequence shown here is derived from an EMBL/GenBank/DDBJ whole genome shotgun (WGS) entry which is preliminary data.</text>
</comment>
<keyword evidence="1" id="KW-0472">Membrane</keyword>
<dbReference type="Proteomes" id="UP000299102">
    <property type="component" value="Unassembled WGS sequence"/>
</dbReference>
<gene>
    <name evidence="2" type="ORF">EVAR_81055_1</name>
</gene>
<keyword evidence="1" id="KW-0812">Transmembrane</keyword>